<evidence type="ECO:0000313" key="2">
    <source>
        <dbReference type="Proteomes" id="UP000664032"/>
    </source>
</evidence>
<sequence>MAKDASLSSTAKKMTIVHKCMFFASIIMWAMSTAHLGLLIQRLSYGKSTLWEAKAAVSLATLQLLAVLYQKGGTNLECIRKKQGILPTLILLTVHFELAPGSRVSSSEFMLSTDHEFQTAEAPAITFKEGTSIGYSGSKTTVSTLKDGTSDEPLEKRYEV</sequence>
<evidence type="ECO:0000313" key="1">
    <source>
        <dbReference type="EMBL" id="KAH9481145.1"/>
    </source>
</evidence>
<dbReference type="Proteomes" id="UP000664032">
    <property type="component" value="Unassembled WGS sequence"/>
</dbReference>
<comment type="caution">
    <text evidence="1">The sequence shown here is derived from an EMBL/GenBank/DDBJ whole genome shotgun (WGS) entry which is preliminary data.</text>
</comment>
<organism evidence="1 2">
    <name type="scientific">Psilocybe cubensis</name>
    <name type="common">Psychedelic mushroom</name>
    <name type="synonym">Stropharia cubensis</name>
    <dbReference type="NCBI Taxonomy" id="181762"/>
    <lineage>
        <taxon>Eukaryota</taxon>
        <taxon>Fungi</taxon>
        <taxon>Dikarya</taxon>
        <taxon>Basidiomycota</taxon>
        <taxon>Agaricomycotina</taxon>
        <taxon>Agaricomycetes</taxon>
        <taxon>Agaricomycetidae</taxon>
        <taxon>Agaricales</taxon>
        <taxon>Agaricineae</taxon>
        <taxon>Strophariaceae</taxon>
        <taxon>Psilocybe</taxon>
    </lineage>
</organism>
<proteinExistence type="predicted"/>
<protein>
    <submittedName>
        <fullName evidence="1">Uncharacterized protein</fullName>
    </submittedName>
</protein>
<name>A0ACB8H1S8_PSICU</name>
<accession>A0ACB8H1S8</accession>
<keyword evidence="2" id="KW-1185">Reference proteome</keyword>
<dbReference type="EMBL" id="JAFIQS020000005">
    <property type="protein sequence ID" value="KAH9481145.1"/>
    <property type="molecule type" value="Genomic_DNA"/>
</dbReference>
<reference evidence="1" key="1">
    <citation type="submission" date="2021-10" db="EMBL/GenBank/DDBJ databases">
        <title>Psilocybe cubensis genome.</title>
        <authorList>
            <person name="Mckernan K.J."/>
            <person name="Crawford S."/>
            <person name="Trippe A."/>
            <person name="Kane L.T."/>
            <person name="Mclaughlin S."/>
        </authorList>
    </citation>
    <scope>NUCLEOTIDE SEQUENCE</scope>
    <source>
        <strain evidence="1">MGC-MH-2018</strain>
    </source>
</reference>
<gene>
    <name evidence="1" type="ORF">JR316_0005665</name>
</gene>